<evidence type="ECO:0008006" key="8">
    <source>
        <dbReference type="Google" id="ProtNLM"/>
    </source>
</evidence>
<dbReference type="InterPro" id="IPR021109">
    <property type="entry name" value="Peptidase_aspartic_dom_sf"/>
</dbReference>
<organism evidence="6 7">
    <name type="scientific">Ignelater luminosus</name>
    <name type="common">Cucubano</name>
    <name type="synonym">Pyrophorus luminosus</name>
    <dbReference type="NCBI Taxonomy" id="2038154"/>
    <lineage>
        <taxon>Eukaryota</taxon>
        <taxon>Metazoa</taxon>
        <taxon>Ecdysozoa</taxon>
        <taxon>Arthropoda</taxon>
        <taxon>Hexapoda</taxon>
        <taxon>Insecta</taxon>
        <taxon>Pterygota</taxon>
        <taxon>Neoptera</taxon>
        <taxon>Endopterygota</taxon>
        <taxon>Coleoptera</taxon>
        <taxon>Polyphaga</taxon>
        <taxon>Elateriformia</taxon>
        <taxon>Elateroidea</taxon>
        <taxon>Elateridae</taxon>
        <taxon>Agrypninae</taxon>
        <taxon>Pyrophorini</taxon>
        <taxon>Ignelater</taxon>
    </lineage>
</organism>
<protein>
    <recommendedName>
        <fullName evidence="8">Peptidase A2 domain-containing protein</fullName>
    </recommendedName>
</protein>
<evidence type="ECO:0000256" key="5">
    <source>
        <dbReference type="SAM" id="SignalP"/>
    </source>
</evidence>
<keyword evidence="2" id="KW-0548">Nucleotidyltransferase</keyword>
<keyword evidence="3" id="KW-0540">Nuclease</keyword>
<comment type="caution">
    <text evidence="6">The sequence shown here is derived from an EMBL/GenBank/DDBJ whole genome shotgun (WGS) entry which is preliminary data.</text>
</comment>
<dbReference type="Gene3D" id="2.40.70.10">
    <property type="entry name" value="Acid Proteases"/>
    <property type="match status" value="1"/>
</dbReference>
<keyword evidence="1" id="KW-0808">Transferase</keyword>
<feature type="signal peptide" evidence="5">
    <location>
        <begin position="1"/>
        <end position="17"/>
    </location>
</feature>
<dbReference type="Gene3D" id="3.10.10.10">
    <property type="entry name" value="HIV Type 1 Reverse Transcriptase, subunit A, domain 1"/>
    <property type="match status" value="1"/>
</dbReference>
<dbReference type="SUPFAM" id="SSF50630">
    <property type="entry name" value="Acid proteases"/>
    <property type="match status" value="1"/>
</dbReference>
<evidence type="ECO:0000313" key="7">
    <source>
        <dbReference type="Proteomes" id="UP000801492"/>
    </source>
</evidence>
<reference evidence="6" key="1">
    <citation type="submission" date="2019-08" db="EMBL/GenBank/DDBJ databases">
        <title>The genome of the North American firefly Photinus pyralis.</title>
        <authorList>
            <consortium name="Photinus pyralis genome working group"/>
            <person name="Fallon T.R."/>
            <person name="Sander Lower S.E."/>
            <person name="Weng J.-K."/>
        </authorList>
    </citation>
    <scope>NUCLEOTIDE SEQUENCE</scope>
    <source>
        <strain evidence="6">TRF0915ILg1</strain>
        <tissue evidence="6">Whole body</tissue>
    </source>
</reference>
<evidence type="ECO:0000256" key="2">
    <source>
        <dbReference type="ARBA" id="ARBA00022695"/>
    </source>
</evidence>
<dbReference type="GO" id="GO:0016779">
    <property type="term" value="F:nucleotidyltransferase activity"/>
    <property type="evidence" value="ECO:0007669"/>
    <property type="project" value="UniProtKB-KW"/>
</dbReference>
<dbReference type="InterPro" id="IPR050951">
    <property type="entry name" value="Retrovirus_Pol_polyprotein"/>
</dbReference>
<sequence>MLKSLSVTVVLVVFVNTIRVNNVHHKQNHVWHEIVNTENRKIKIKVNTGADVSIMPLKVFKKLDSQLQKIKPTNYVLKAFEGSTLKPTGVVRLHCNYKSNELYENFMIIEHAEQVLLGGWASLQLQLVTRINSNIANDNVKTRVINENSDIFTGNGKFPGQCCITVLDKFEPVCHPTTKAPIAIGSSLKKELDRLVERKAIVKVGNFNPKASINKMVMVEKPNGNLRLCLDPLDLNTDIVRKPK</sequence>
<keyword evidence="4" id="KW-0255">Endonuclease</keyword>
<dbReference type="EMBL" id="VTPC01000715">
    <property type="protein sequence ID" value="KAF2904659.1"/>
    <property type="molecule type" value="Genomic_DNA"/>
</dbReference>
<dbReference type="AlphaFoldDB" id="A0A8K0DF73"/>
<keyword evidence="4" id="KW-0378">Hydrolase</keyword>
<name>A0A8K0DF73_IGNLU</name>
<dbReference type="OrthoDB" id="8056305at2759"/>
<dbReference type="Proteomes" id="UP000801492">
    <property type="component" value="Unassembled WGS sequence"/>
</dbReference>
<dbReference type="SUPFAM" id="SSF56672">
    <property type="entry name" value="DNA/RNA polymerases"/>
    <property type="match status" value="1"/>
</dbReference>
<proteinExistence type="predicted"/>
<evidence type="ECO:0000256" key="1">
    <source>
        <dbReference type="ARBA" id="ARBA00022679"/>
    </source>
</evidence>
<accession>A0A8K0DF73</accession>
<keyword evidence="5" id="KW-0732">Signal</keyword>
<evidence type="ECO:0000256" key="3">
    <source>
        <dbReference type="ARBA" id="ARBA00022722"/>
    </source>
</evidence>
<evidence type="ECO:0000256" key="4">
    <source>
        <dbReference type="ARBA" id="ARBA00022759"/>
    </source>
</evidence>
<evidence type="ECO:0000313" key="6">
    <source>
        <dbReference type="EMBL" id="KAF2904659.1"/>
    </source>
</evidence>
<dbReference type="InterPro" id="IPR043502">
    <property type="entry name" value="DNA/RNA_pol_sf"/>
</dbReference>
<gene>
    <name evidence="6" type="ORF">ILUMI_01514</name>
</gene>
<dbReference type="PANTHER" id="PTHR37984:SF5">
    <property type="entry name" value="PROTEIN NYNRIN-LIKE"/>
    <property type="match status" value="1"/>
</dbReference>
<feature type="chain" id="PRO_5035437448" description="Peptidase A2 domain-containing protein" evidence="5">
    <location>
        <begin position="18"/>
        <end position="244"/>
    </location>
</feature>
<dbReference type="GO" id="GO:0071897">
    <property type="term" value="P:DNA biosynthetic process"/>
    <property type="evidence" value="ECO:0007669"/>
    <property type="project" value="UniProtKB-ARBA"/>
</dbReference>
<dbReference type="PANTHER" id="PTHR37984">
    <property type="entry name" value="PROTEIN CBG26694"/>
    <property type="match status" value="1"/>
</dbReference>
<dbReference type="GO" id="GO:0004519">
    <property type="term" value="F:endonuclease activity"/>
    <property type="evidence" value="ECO:0007669"/>
    <property type="project" value="UniProtKB-KW"/>
</dbReference>
<keyword evidence="7" id="KW-1185">Reference proteome</keyword>